<dbReference type="EMBL" id="CM023483">
    <property type="protein sequence ID" value="KAH6934811.1"/>
    <property type="molecule type" value="Genomic_DNA"/>
</dbReference>
<name>A0ACB7SL94_HYAAI</name>
<accession>A0ACB7SL94</accession>
<comment type="caution">
    <text evidence="1">The sequence shown here is derived from an EMBL/GenBank/DDBJ whole genome shotgun (WGS) entry which is preliminary data.</text>
</comment>
<organism evidence="1 2">
    <name type="scientific">Hyalomma asiaticum</name>
    <name type="common">Tick</name>
    <dbReference type="NCBI Taxonomy" id="266040"/>
    <lineage>
        <taxon>Eukaryota</taxon>
        <taxon>Metazoa</taxon>
        <taxon>Ecdysozoa</taxon>
        <taxon>Arthropoda</taxon>
        <taxon>Chelicerata</taxon>
        <taxon>Arachnida</taxon>
        <taxon>Acari</taxon>
        <taxon>Parasitiformes</taxon>
        <taxon>Ixodida</taxon>
        <taxon>Ixodoidea</taxon>
        <taxon>Ixodidae</taxon>
        <taxon>Hyalomminae</taxon>
        <taxon>Hyalomma</taxon>
    </lineage>
</organism>
<gene>
    <name evidence="1" type="ORF">HPB50_001005</name>
</gene>
<evidence type="ECO:0000313" key="2">
    <source>
        <dbReference type="Proteomes" id="UP000821845"/>
    </source>
</evidence>
<keyword evidence="2" id="KW-1185">Reference proteome</keyword>
<protein>
    <submittedName>
        <fullName evidence="1">Uncharacterized protein</fullName>
    </submittedName>
</protein>
<dbReference type="Proteomes" id="UP000821845">
    <property type="component" value="Chromosome 3"/>
</dbReference>
<reference evidence="1" key="1">
    <citation type="submission" date="2020-05" db="EMBL/GenBank/DDBJ databases">
        <title>Large-scale comparative analyses of tick genomes elucidate their genetic diversity and vector capacities.</title>
        <authorList>
            <person name="Jia N."/>
            <person name="Wang J."/>
            <person name="Shi W."/>
            <person name="Du L."/>
            <person name="Sun Y."/>
            <person name="Zhan W."/>
            <person name="Jiang J."/>
            <person name="Wang Q."/>
            <person name="Zhang B."/>
            <person name="Ji P."/>
            <person name="Sakyi L.B."/>
            <person name="Cui X."/>
            <person name="Yuan T."/>
            <person name="Jiang B."/>
            <person name="Yang W."/>
            <person name="Lam T.T.-Y."/>
            <person name="Chang Q."/>
            <person name="Ding S."/>
            <person name="Wang X."/>
            <person name="Zhu J."/>
            <person name="Ruan X."/>
            <person name="Zhao L."/>
            <person name="Wei J."/>
            <person name="Que T."/>
            <person name="Du C."/>
            <person name="Cheng J."/>
            <person name="Dai P."/>
            <person name="Han X."/>
            <person name="Huang E."/>
            <person name="Gao Y."/>
            <person name="Liu J."/>
            <person name="Shao H."/>
            <person name="Ye R."/>
            <person name="Li L."/>
            <person name="Wei W."/>
            <person name="Wang X."/>
            <person name="Wang C."/>
            <person name="Yang T."/>
            <person name="Huo Q."/>
            <person name="Li W."/>
            <person name="Guo W."/>
            <person name="Chen H."/>
            <person name="Zhou L."/>
            <person name="Ni X."/>
            <person name="Tian J."/>
            <person name="Zhou Y."/>
            <person name="Sheng Y."/>
            <person name="Liu T."/>
            <person name="Pan Y."/>
            <person name="Xia L."/>
            <person name="Li J."/>
            <person name="Zhao F."/>
            <person name="Cao W."/>
        </authorList>
    </citation>
    <scope>NUCLEOTIDE SEQUENCE</scope>
    <source>
        <strain evidence="1">Hyas-2018</strain>
    </source>
</reference>
<sequence length="169" mass="18816">MPLRRRTSNRGRVAAAVRPTSNERVRRWPRKKRVQFGGRERGEDIHSVAGRKEKRWCLPAQYLGRRAGVVCSILLSFVESPACVLPVSTGGDDRSQPVRLFVTDSPAPGTASVTTPHHHECPHERHTGPDSQRLLLRVSAVKRSDRPATVLVVSHPVPSLEFHCGRSPQ</sequence>
<evidence type="ECO:0000313" key="1">
    <source>
        <dbReference type="EMBL" id="KAH6934811.1"/>
    </source>
</evidence>
<proteinExistence type="predicted"/>